<protein>
    <submittedName>
        <fullName evidence="3">Uncharacterized protein</fullName>
    </submittedName>
</protein>
<evidence type="ECO:0000256" key="1">
    <source>
        <dbReference type="SAM" id="MobiDB-lite"/>
    </source>
</evidence>
<dbReference type="STRING" id="490188.SAMN04488068_0761"/>
<feature type="compositionally biased region" description="Low complexity" evidence="1">
    <location>
        <begin position="235"/>
        <end position="245"/>
    </location>
</feature>
<feature type="transmembrane region" description="Helical" evidence="2">
    <location>
        <begin position="6"/>
        <end position="30"/>
    </location>
</feature>
<name>A0A1M5L9Z7_9GAMM</name>
<evidence type="ECO:0000313" key="3">
    <source>
        <dbReference type="EMBL" id="SHG61243.1"/>
    </source>
</evidence>
<feature type="compositionally biased region" description="Low complexity" evidence="1">
    <location>
        <begin position="218"/>
        <end position="227"/>
    </location>
</feature>
<dbReference type="EMBL" id="FQWZ01000002">
    <property type="protein sequence ID" value="SHG61243.1"/>
    <property type="molecule type" value="Genomic_DNA"/>
</dbReference>
<evidence type="ECO:0000256" key="2">
    <source>
        <dbReference type="SAM" id="Phobius"/>
    </source>
</evidence>
<dbReference type="AlphaFoldDB" id="A0A1M5L9Z7"/>
<sequence>MILQLLNVLIGLTLIYLIFSTIASALFELLEGLIRQRGKLLARGIKEILRHRSPDVAADLRRFYEHPLINSLYEGEFSERAHALPSYIPPEHFARAVLMLAEDADPEAATTDPFVQLRAFAQRLVGQRPVAEGESQVQALEAAIVAHFNASMDRVGGWFGRYARAVLLGIGLLLAVVANVDSIQIVSNLSMDPLLADRIADSAAQYIEQRSDQVAADADAPAADAAASTTGTQLDASAADAADPAPTAPPEHDLRSGDIAAQLELIRGNRQIAESLGLPLGWQASEFQRCFGREASIGVTLKKLVGLLLTALALSSGASFWFELLNQLVKLRTSLKPPPKEPAAAEADTPKI</sequence>
<proteinExistence type="predicted"/>
<evidence type="ECO:0000313" key="4">
    <source>
        <dbReference type="Proteomes" id="UP000199758"/>
    </source>
</evidence>
<feature type="region of interest" description="Disordered" evidence="1">
    <location>
        <begin position="218"/>
        <end position="254"/>
    </location>
</feature>
<gene>
    <name evidence="3" type="ORF">SAMN04488068_0761</name>
</gene>
<dbReference type="RefSeq" id="WP_139250106.1">
    <property type="nucleotide sequence ID" value="NZ_FQWZ01000002.1"/>
</dbReference>
<keyword evidence="2" id="KW-0472">Membrane</keyword>
<accession>A0A1M5L9Z7</accession>
<dbReference type="Proteomes" id="UP000199758">
    <property type="component" value="Unassembled WGS sequence"/>
</dbReference>
<organism evidence="3 4">
    <name type="scientific">Hydrocarboniphaga daqingensis</name>
    <dbReference type="NCBI Taxonomy" id="490188"/>
    <lineage>
        <taxon>Bacteria</taxon>
        <taxon>Pseudomonadati</taxon>
        <taxon>Pseudomonadota</taxon>
        <taxon>Gammaproteobacteria</taxon>
        <taxon>Nevskiales</taxon>
        <taxon>Nevskiaceae</taxon>
        <taxon>Hydrocarboniphaga</taxon>
    </lineage>
</organism>
<keyword evidence="2" id="KW-1133">Transmembrane helix</keyword>
<reference evidence="3 4" key="1">
    <citation type="submission" date="2016-11" db="EMBL/GenBank/DDBJ databases">
        <authorList>
            <person name="Jaros S."/>
            <person name="Januszkiewicz K."/>
            <person name="Wedrychowicz H."/>
        </authorList>
    </citation>
    <scope>NUCLEOTIDE SEQUENCE [LARGE SCALE GENOMIC DNA]</scope>
    <source>
        <strain evidence="3 4">CGMCC 1.7049</strain>
    </source>
</reference>
<keyword evidence="2" id="KW-0812">Transmembrane</keyword>
<dbReference type="OrthoDB" id="6286374at2"/>
<keyword evidence="4" id="KW-1185">Reference proteome</keyword>